<proteinExistence type="predicted"/>
<evidence type="ECO:0000313" key="2">
    <source>
        <dbReference type="Proteomes" id="UP000243459"/>
    </source>
</evidence>
<dbReference type="EMBL" id="CM007387">
    <property type="protein sequence ID" value="ONK63582.1"/>
    <property type="molecule type" value="Genomic_DNA"/>
</dbReference>
<name>A0A5P1ECL6_ASPOF</name>
<dbReference type="AlphaFoldDB" id="A0A5P1ECL6"/>
<dbReference type="Proteomes" id="UP000243459">
    <property type="component" value="Chromosome 7"/>
</dbReference>
<keyword evidence="2" id="KW-1185">Reference proteome</keyword>
<organism evidence="1 2">
    <name type="scientific">Asparagus officinalis</name>
    <name type="common">Garden asparagus</name>
    <dbReference type="NCBI Taxonomy" id="4686"/>
    <lineage>
        <taxon>Eukaryota</taxon>
        <taxon>Viridiplantae</taxon>
        <taxon>Streptophyta</taxon>
        <taxon>Embryophyta</taxon>
        <taxon>Tracheophyta</taxon>
        <taxon>Spermatophyta</taxon>
        <taxon>Magnoliopsida</taxon>
        <taxon>Liliopsida</taxon>
        <taxon>Asparagales</taxon>
        <taxon>Asparagaceae</taxon>
        <taxon>Asparagoideae</taxon>
        <taxon>Asparagus</taxon>
    </lineage>
</organism>
<sequence length="183" mass="19939">MGTPLRWVTVLHHADSNDPTRRVLKLYEESEGSPGPELSSVRQDTESHYQPDTFAIARPAALRSNVLFLRTIARRLQAAPSAVAAVGCCCCSFRRLSGIDNGATYGAQSSCDVDVIVTLIIVRREIGKVVGDWVRGSASNRGYAIDRSRLLLQRGKRVVLVVVAIGDKVEVVEVVGKVHGFHC</sequence>
<dbReference type="Gramene" id="ONK63582">
    <property type="protein sequence ID" value="ONK63582"/>
    <property type="gene ID" value="A4U43_C07F16740"/>
</dbReference>
<gene>
    <name evidence="1" type="ORF">A4U43_C07F16740</name>
</gene>
<evidence type="ECO:0000313" key="1">
    <source>
        <dbReference type="EMBL" id="ONK63582.1"/>
    </source>
</evidence>
<protein>
    <submittedName>
        <fullName evidence="1">Uncharacterized protein</fullName>
    </submittedName>
</protein>
<reference evidence="2" key="1">
    <citation type="journal article" date="2017" name="Nat. Commun.">
        <title>The asparagus genome sheds light on the origin and evolution of a young Y chromosome.</title>
        <authorList>
            <person name="Harkess A."/>
            <person name="Zhou J."/>
            <person name="Xu C."/>
            <person name="Bowers J.E."/>
            <person name="Van der Hulst R."/>
            <person name="Ayyampalayam S."/>
            <person name="Mercati F."/>
            <person name="Riccardi P."/>
            <person name="McKain M.R."/>
            <person name="Kakrana A."/>
            <person name="Tang H."/>
            <person name="Ray J."/>
            <person name="Groenendijk J."/>
            <person name="Arikit S."/>
            <person name="Mathioni S.M."/>
            <person name="Nakano M."/>
            <person name="Shan H."/>
            <person name="Telgmann-Rauber A."/>
            <person name="Kanno A."/>
            <person name="Yue Z."/>
            <person name="Chen H."/>
            <person name="Li W."/>
            <person name="Chen Y."/>
            <person name="Xu X."/>
            <person name="Zhang Y."/>
            <person name="Luo S."/>
            <person name="Chen H."/>
            <person name="Gao J."/>
            <person name="Mao Z."/>
            <person name="Pires J.C."/>
            <person name="Luo M."/>
            <person name="Kudrna D."/>
            <person name="Wing R.A."/>
            <person name="Meyers B.C."/>
            <person name="Yi K."/>
            <person name="Kong H."/>
            <person name="Lavrijsen P."/>
            <person name="Sunseri F."/>
            <person name="Falavigna A."/>
            <person name="Ye Y."/>
            <person name="Leebens-Mack J.H."/>
            <person name="Chen G."/>
        </authorList>
    </citation>
    <scope>NUCLEOTIDE SEQUENCE [LARGE SCALE GENOMIC DNA]</scope>
    <source>
        <strain evidence="2">cv. DH0086</strain>
    </source>
</reference>
<accession>A0A5P1ECL6</accession>